<dbReference type="AlphaFoldDB" id="A0A379FD19"/>
<name>A0A379FD19_PROVU</name>
<protein>
    <recommendedName>
        <fullName evidence="3">DUF551 domain-containing protein</fullName>
    </recommendedName>
</protein>
<evidence type="ECO:0008006" key="3">
    <source>
        <dbReference type="Google" id="ProtNLM"/>
    </source>
</evidence>
<evidence type="ECO:0000313" key="2">
    <source>
        <dbReference type="Proteomes" id="UP000254331"/>
    </source>
</evidence>
<proteinExistence type="predicted"/>
<reference evidence="1 2" key="1">
    <citation type="submission" date="2018-06" db="EMBL/GenBank/DDBJ databases">
        <authorList>
            <consortium name="Pathogen Informatics"/>
            <person name="Doyle S."/>
        </authorList>
    </citation>
    <scope>NUCLEOTIDE SEQUENCE [LARGE SCALE GENOMIC DNA]</scope>
    <source>
        <strain evidence="1 2">NCTC10376</strain>
    </source>
</reference>
<dbReference type="Proteomes" id="UP000254331">
    <property type="component" value="Unassembled WGS sequence"/>
</dbReference>
<accession>A0A379FD19</accession>
<sequence>MQGTNRVKCSERLPVIGDPVIAFLDGTPVVLFLNRVNLNDEITLSLQWEATYFPNKPIKFSDVEYWMPIPPMPEGE</sequence>
<dbReference type="RefSeq" id="WP_115370888.1">
    <property type="nucleotide sequence ID" value="NZ_UGTW01000001.1"/>
</dbReference>
<gene>
    <name evidence="1" type="ORF">NCTC10376_03500</name>
</gene>
<dbReference type="EMBL" id="UGTW01000001">
    <property type="protein sequence ID" value="SUC17554.1"/>
    <property type="molecule type" value="Genomic_DNA"/>
</dbReference>
<evidence type="ECO:0000313" key="1">
    <source>
        <dbReference type="EMBL" id="SUC17554.1"/>
    </source>
</evidence>
<organism evidence="1 2">
    <name type="scientific">Proteus vulgaris</name>
    <dbReference type="NCBI Taxonomy" id="585"/>
    <lineage>
        <taxon>Bacteria</taxon>
        <taxon>Pseudomonadati</taxon>
        <taxon>Pseudomonadota</taxon>
        <taxon>Gammaproteobacteria</taxon>
        <taxon>Enterobacterales</taxon>
        <taxon>Morganellaceae</taxon>
        <taxon>Proteus</taxon>
    </lineage>
</organism>